<organism evidence="3 4">
    <name type="scientific">Egibacter rhizosphaerae</name>
    <dbReference type="NCBI Taxonomy" id="1670831"/>
    <lineage>
        <taxon>Bacteria</taxon>
        <taxon>Bacillati</taxon>
        <taxon>Actinomycetota</taxon>
        <taxon>Nitriliruptoria</taxon>
        <taxon>Egibacterales</taxon>
        <taxon>Egibacteraceae</taxon>
        <taxon>Egibacter</taxon>
    </lineage>
</organism>
<reference evidence="3 4" key="1">
    <citation type="submission" date="2019-01" db="EMBL/GenBank/DDBJ databases">
        <title>Egibacter rhizosphaerae EGI 80759T.</title>
        <authorList>
            <person name="Chen D.-D."/>
            <person name="Tian Y."/>
            <person name="Jiao J.-Y."/>
            <person name="Zhang X.-T."/>
            <person name="Zhang Y.-G."/>
            <person name="Zhang Y."/>
            <person name="Xiao M."/>
            <person name="Shu W.-S."/>
            <person name="Li W.-J."/>
        </authorList>
    </citation>
    <scope>NUCLEOTIDE SEQUENCE [LARGE SCALE GENOMIC DNA]</scope>
    <source>
        <strain evidence="3 4">EGI 80759</strain>
    </source>
</reference>
<name>A0A411YHY3_9ACTN</name>
<evidence type="ECO:0000313" key="4">
    <source>
        <dbReference type="Proteomes" id="UP000291469"/>
    </source>
</evidence>
<dbReference type="AlphaFoldDB" id="A0A411YHY3"/>
<dbReference type="GO" id="GO:0005524">
    <property type="term" value="F:ATP binding"/>
    <property type="evidence" value="ECO:0007669"/>
    <property type="project" value="UniProtKB-KW"/>
</dbReference>
<evidence type="ECO:0000259" key="2">
    <source>
        <dbReference type="Pfam" id="PF13635"/>
    </source>
</evidence>
<dbReference type="InterPro" id="IPR025420">
    <property type="entry name" value="DUF4143"/>
</dbReference>
<sequence length="423" mass="45672">MAGYIRRVVDDELDEVLPQLPAVMLDGPKGVGKTETALRRAQSVWRLDDPAQLQIIQADPTIVTKDPPPILIDEWQLFPAVWDVVKRAVDADAAPGTFVLTGSAASRTTTHSGAARIVTARMRPMTLPERSDYEPTVSLAELLTGTRGPVTGTTSLSMSNYTHEIIWSGFPGLREHSGRALRTQLDGYLDRIIDRDVGEVGHRIRSPSKLRAWFTAYAAAAAEAVSYEKVRDAATHGHGEKPAKTTTSPYIDALTDLRILDPLPAWHPGSTHLHRLTQTPKHHLADPALAVRLLGLDAKALLAGDSGGVTLPRDGVLLGGFFESLGALSVRVFAQHSEATVSHLRTYGGEHEVDLIVETGGGDVVAIEVKLSTTVDDSDVRHLNWLEEQIGNRVLDKVVLNSGPQAYRRADGVAVVPLALLGA</sequence>
<dbReference type="RefSeq" id="WP_131155724.1">
    <property type="nucleotide sequence ID" value="NZ_CP036402.1"/>
</dbReference>
<keyword evidence="4" id="KW-1185">Reference proteome</keyword>
<dbReference type="PANTHER" id="PTHR43566:SF2">
    <property type="entry name" value="DUF4143 DOMAIN-CONTAINING PROTEIN"/>
    <property type="match status" value="1"/>
</dbReference>
<evidence type="ECO:0000259" key="1">
    <source>
        <dbReference type="Pfam" id="PF13173"/>
    </source>
</evidence>
<protein>
    <submittedName>
        <fullName evidence="3">ATP-binding protein</fullName>
    </submittedName>
</protein>
<accession>A0A411YHY3</accession>
<dbReference type="OrthoDB" id="128089at2"/>
<dbReference type="SUPFAM" id="SSF52540">
    <property type="entry name" value="P-loop containing nucleoside triphosphate hydrolases"/>
    <property type="match status" value="1"/>
</dbReference>
<proteinExistence type="predicted"/>
<dbReference type="Pfam" id="PF13635">
    <property type="entry name" value="DUF4143"/>
    <property type="match status" value="1"/>
</dbReference>
<dbReference type="Proteomes" id="UP000291469">
    <property type="component" value="Chromosome"/>
</dbReference>
<gene>
    <name evidence="3" type="ORF">ER308_14955</name>
</gene>
<feature type="domain" description="AAA" evidence="1">
    <location>
        <begin position="21"/>
        <end position="129"/>
    </location>
</feature>
<dbReference type="InterPro" id="IPR027417">
    <property type="entry name" value="P-loop_NTPase"/>
</dbReference>
<dbReference type="InterPro" id="IPR041682">
    <property type="entry name" value="AAA_14"/>
</dbReference>
<keyword evidence="3" id="KW-0067">ATP-binding</keyword>
<dbReference type="PANTHER" id="PTHR43566">
    <property type="entry name" value="CONSERVED PROTEIN"/>
    <property type="match status" value="1"/>
</dbReference>
<feature type="domain" description="DUF4143" evidence="2">
    <location>
        <begin position="195"/>
        <end position="372"/>
    </location>
</feature>
<evidence type="ECO:0000313" key="3">
    <source>
        <dbReference type="EMBL" id="QBI20731.1"/>
    </source>
</evidence>
<dbReference type="KEGG" id="erz:ER308_14955"/>
<dbReference type="Pfam" id="PF13173">
    <property type="entry name" value="AAA_14"/>
    <property type="match status" value="1"/>
</dbReference>
<keyword evidence="3" id="KW-0547">Nucleotide-binding</keyword>
<dbReference type="EMBL" id="CP036402">
    <property type="protein sequence ID" value="QBI20731.1"/>
    <property type="molecule type" value="Genomic_DNA"/>
</dbReference>